<keyword evidence="7 10" id="KW-1133">Transmembrane helix</keyword>
<dbReference type="GO" id="GO:0000103">
    <property type="term" value="P:sulfate assimilation"/>
    <property type="evidence" value="ECO:0007669"/>
    <property type="project" value="TreeGrafter"/>
</dbReference>
<dbReference type="GO" id="GO:0005886">
    <property type="term" value="C:plasma membrane"/>
    <property type="evidence" value="ECO:0007669"/>
    <property type="project" value="TreeGrafter"/>
</dbReference>
<accession>A0A7W7D8A2</accession>
<feature type="transmembrane region" description="Helical" evidence="10">
    <location>
        <begin position="149"/>
        <end position="172"/>
    </location>
</feature>
<name>A0A7W7D8A2_9ACTN</name>
<keyword evidence="3" id="KW-1003">Cell membrane</keyword>
<keyword evidence="8" id="KW-0764">Sulfate transport</keyword>
<dbReference type="Pfam" id="PF07264">
    <property type="entry name" value="EI24"/>
    <property type="match status" value="1"/>
</dbReference>
<dbReference type="InterPro" id="IPR050480">
    <property type="entry name" value="CysZ-like"/>
</dbReference>
<comment type="subcellular location">
    <subcellularLocation>
        <location evidence="1">Membrane</location>
        <topology evidence="1">Multi-pass membrane protein</topology>
    </subcellularLocation>
</comment>
<dbReference type="EMBL" id="JACHND010000001">
    <property type="protein sequence ID" value="MBB4702092.1"/>
    <property type="molecule type" value="Genomic_DNA"/>
</dbReference>
<feature type="transmembrane region" description="Helical" evidence="10">
    <location>
        <begin position="85"/>
        <end position="111"/>
    </location>
</feature>
<evidence type="ECO:0000313" key="12">
    <source>
        <dbReference type="Proteomes" id="UP000542210"/>
    </source>
</evidence>
<evidence type="ECO:0000313" key="11">
    <source>
        <dbReference type="EMBL" id="MBB4702092.1"/>
    </source>
</evidence>
<keyword evidence="12" id="KW-1185">Reference proteome</keyword>
<dbReference type="Proteomes" id="UP000542210">
    <property type="component" value="Unassembled WGS sequence"/>
</dbReference>
<feature type="transmembrane region" description="Helical" evidence="10">
    <location>
        <begin position="36"/>
        <end position="61"/>
    </location>
</feature>
<organism evidence="11 12">
    <name type="scientific">Sphaerisporangium siamense</name>
    <dbReference type="NCBI Taxonomy" id="795645"/>
    <lineage>
        <taxon>Bacteria</taxon>
        <taxon>Bacillati</taxon>
        <taxon>Actinomycetota</taxon>
        <taxon>Actinomycetes</taxon>
        <taxon>Streptosporangiales</taxon>
        <taxon>Streptosporangiaceae</taxon>
        <taxon>Sphaerisporangium</taxon>
    </lineage>
</organism>
<feature type="transmembrane region" description="Helical" evidence="10">
    <location>
        <begin position="178"/>
        <end position="197"/>
    </location>
</feature>
<reference evidence="11 12" key="1">
    <citation type="submission" date="2020-08" db="EMBL/GenBank/DDBJ databases">
        <title>Sequencing the genomes of 1000 actinobacteria strains.</title>
        <authorList>
            <person name="Klenk H.-P."/>
        </authorList>
    </citation>
    <scope>NUCLEOTIDE SEQUENCE [LARGE SCALE GENOMIC DNA]</scope>
    <source>
        <strain evidence="11 12">DSM 45784</strain>
    </source>
</reference>
<evidence type="ECO:0000256" key="4">
    <source>
        <dbReference type="ARBA" id="ARBA00022519"/>
    </source>
</evidence>
<evidence type="ECO:0000256" key="9">
    <source>
        <dbReference type="ARBA" id="ARBA00023136"/>
    </source>
</evidence>
<dbReference type="PANTHER" id="PTHR37468">
    <property type="entry name" value="SULFATE TRANSPORTER CYSZ"/>
    <property type="match status" value="1"/>
</dbReference>
<evidence type="ECO:0000256" key="3">
    <source>
        <dbReference type="ARBA" id="ARBA00022475"/>
    </source>
</evidence>
<keyword evidence="2" id="KW-0813">Transport</keyword>
<evidence type="ECO:0000256" key="10">
    <source>
        <dbReference type="SAM" id="Phobius"/>
    </source>
</evidence>
<keyword evidence="6 10" id="KW-0812">Transmembrane</keyword>
<keyword evidence="9 10" id="KW-0472">Membrane</keyword>
<evidence type="ECO:0000256" key="7">
    <source>
        <dbReference type="ARBA" id="ARBA00022989"/>
    </source>
</evidence>
<dbReference type="GO" id="GO:0019344">
    <property type="term" value="P:cysteine biosynthetic process"/>
    <property type="evidence" value="ECO:0007669"/>
    <property type="project" value="TreeGrafter"/>
</dbReference>
<comment type="caution">
    <text evidence="11">The sequence shown here is derived from an EMBL/GenBank/DDBJ whole genome shotgun (WGS) entry which is preliminary data.</text>
</comment>
<sequence length="270" mass="28901">MNSMGQPVRRGVGGFADGVRYVLRGLGWVARNPRQWLFGLIPALLALVLYIVALVLLGTYAGDLAAWATPFADGWNSGLRQTVRVLLGVVIFALGLVLSVLTFTAATLAIGEPFYEKLSERVEHDLGGLEAVPEVPLWRSIPRSLRDSLITLGYALLFTIPLFVLGFVPVVGQTVVPVLGAAVSGFFLTVELTALAMERRGLARKQRFAALRADKAPALGFGVLLFLIFLVPFGAVIAMPAAVAGATIMVRERLSPTPTPHGQPPRSAHP</sequence>
<feature type="transmembrane region" description="Helical" evidence="10">
    <location>
        <begin position="218"/>
        <end position="250"/>
    </location>
</feature>
<dbReference type="GO" id="GO:0009675">
    <property type="term" value="F:high-affinity sulfate:proton symporter activity"/>
    <property type="evidence" value="ECO:0007669"/>
    <property type="project" value="TreeGrafter"/>
</dbReference>
<dbReference type="InterPro" id="IPR059112">
    <property type="entry name" value="CysZ/EI24"/>
</dbReference>
<evidence type="ECO:0000256" key="6">
    <source>
        <dbReference type="ARBA" id="ARBA00022692"/>
    </source>
</evidence>
<evidence type="ECO:0000256" key="5">
    <source>
        <dbReference type="ARBA" id="ARBA00022605"/>
    </source>
</evidence>
<keyword evidence="5" id="KW-0028">Amino-acid biosynthesis</keyword>
<dbReference type="PANTHER" id="PTHR37468:SF1">
    <property type="entry name" value="SULFATE TRANSPORTER CYSZ"/>
    <property type="match status" value="1"/>
</dbReference>
<dbReference type="RefSeq" id="WP_239123309.1">
    <property type="nucleotide sequence ID" value="NZ_BOOV01000026.1"/>
</dbReference>
<evidence type="ECO:0000256" key="1">
    <source>
        <dbReference type="ARBA" id="ARBA00004141"/>
    </source>
</evidence>
<protein>
    <submittedName>
        <fullName evidence="11">CysZ protein</fullName>
    </submittedName>
</protein>
<proteinExistence type="predicted"/>
<evidence type="ECO:0000256" key="8">
    <source>
        <dbReference type="ARBA" id="ARBA00023032"/>
    </source>
</evidence>
<keyword evidence="4" id="KW-0997">Cell inner membrane</keyword>
<dbReference type="AlphaFoldDB" id="A0A7W7D8A2"/>
<gene>
    <name evidence="11" type="ORF">BJ982_003636</name>
</gene>
<evidence type="ECO:0000256" key="2">
    <source>
        <dbReference type="ARBA" id="ARBA00022448"/>
    </source>
</evidence>